<proteinExistence type="predicted"/>
<dbReference type="AlphaFoldDB" id="A0A5K1JS92"/>
<gene>
    <name evidence="1" type="primary">G4N8A1</name>
</gene>
<reference evidence="1" key="1">
    <citation type="submission" date="2019-10" db="EMBL/GenBank/DDBJ databases">
        <authorList>
            <person name="Nor Muhammad N."/>
        </authorList>
    </citation>
    <scope>NUCLEOTIDE SEQUENCE</scope>
</reference>
<dbReference type="Gene3D" id="3.80.10.10">
    <property type="entry name" value="Ribonuclease Inhibitor"/>
    <property type="match status" value="1"/>
</dbReference>
<protein>
    <submittedName>
        <fullName evidence="1">Atg26p</fullName>
    </submittedName>
</protein>
<dbReference type="InterPro" id="IPR032675">
    <property type="entry name" value="LRR_dom_sf"/>
</dbReference>
<dbReference type="EMBL" id="LR724158">
    <property type="protein sequence ID" value="VWO94698.1"/>
    <property type="molecule type" value="Genomic_DNA"/>
</dbReference>
<name>A0A5K1JS92_9APHY</name>
<accession>A0A5K1JS92</accession>
<dbReference type="SUPFAM" id="SSF52047">
    <property type="entry name" value="RNI-like"/>
    <property type="match status" value="1"/>
</dbReference>
<organism evidence="1">
    <name type="scientific">Ganoderma boninense</name>
    <dbReference type="NCBI Taxonomy" id="34458"/>
    <lineage>
        <taxon>Eukaryota</taxon>
        <taxon>Fungi</taxon>
        <taxon>Dikarya</taxon>
        <taxon>Basidiomycota</taxon>
        <taxon>Agaricomycotina</taxon>
        <taxon>Agaricomycetes</taxon>
        <taxon>Polyporales</taxon>
        <taxon>Polyporaceae</taxon>
        <taxon>Ganoderma</taxon>
    </lineage>
</organism>
<sequence>MFMQSVVQMLSGAILPDHWARFQLYAERIRIATATGKAMAEIHSSVWPFLAAKARGAPLMPRLRKFTAYYFGASGLSALSLLLPPTLRHLEILFDNEFDPEKLSRTPHVSATLLQTLPQLVPDLEHFTWGVHLYLADAAYLQFFVHFKQLKSLSAPDNFPLNESNLRLVSSITSLQSLSCLIDLSGVTAPAFPPHAFQRLTSLALCGHSDHLVAFILACGFPNLEHTKFQIVHPPSSGKPRHLSTALCQRLNPTLLTSFEARYTHAFPMPPSSLMDYFEPLLAFPNVTSVDLAFLSTEPCIRDDDLARFGAAWPQLATFRIEHNKRYSQPQISRPTLPGLIALARRCPRLTTLYIPELDPSPMPEKSAIPALGHGLRSVWIDSIVPPFTLQVCMDVATAVDRVFPCIDFADPQILRYSVPGKSWVEVLRFVRAMRIGRENGVAYADMERQES</sequence>
<evidence type="ECO:0000313" key="1">
    <source>
        <dbReference type="EMBL" id="VWO94698.1"/>
    </source>
</evidence>